<dbReference type="RefSeq" id="WP_264486325.1">
    <property type="nucleotide sequence ID" value="NZ_JAPDDT010000002.1"/>
</dbReference>
<name>A0ABT3GF24_9BACT</name>
<protein>
    <submittedName>
        <fullName evidence="1">Uncharacterized protein</fullName>
    </submittedName>
</protein>
<dbReference type="Proteomes" id="UP001320876">
    <property type="component" value="Unassembled WGS sequence"/>
</dbReference>
<sequence length="251" mass="28168">MCCFSGNVTFVRGTRIFSRITEGGRQAVVYQMEFGAKQELAMILPLPVAKGADEKAVKFIDLSGYKDLFRDLRSGFPFPRAVSRGRDEPLAAAAGGLLEVKQVGAYEASFVPTVKDFTRLDPRFRLPAETWQALPAYADHGFAVFKLRAGEQEVHPMAFTFPTRHPETLFFPTVHIHDGKVHPEEDFDHDLYCQVARTGLFAMTRWQESERLASAFTKPENAEQLIVGDAHVYRRSLVGKMKNEDIILATA</sequence>
<evidence type="ECO:0000313" key="2">
    <source>
        <dbReference type="Proteomes" id="UP001320876"/>
    </source>
</evidence>
<keyword evidence="2" id="KW-1185">Reference proteome</keyword>
<reference evidence="1 2" key="1">
    <citation type="submission" date="2022-10" db="EMBL/GenBank/DDBJ databases">
        <title>Luteolibacter arcticus strain CCTCC AB 2014275, whole genome shotgun sequencing project.</title>
        <authorList>
            <person name="Zhao G."/>
            <person name="Shen L."/>
        </authorList>
    </citation>
    <scope>NUCLEOTIDE SEQUENCE [LARGE SCALE GENOMIC DNA]</scope>
    <source>
        <strain evidence="1 2">CCTCC AB 2014275</strain>
    </source>
</reference>
<evidence type="ECO:0000313" key="1">
    <source>
        <dbReference type="EMBL" id="MCW1922216.1"/>
    </source>
</evidence>
<comment type="caution">
    <text evidence="1">The sequence shown here is derived from an EMBL/GenBank/DDBJ whole genome shotgun (WGS) entry which is preliminary data.</text>
</comment>
<proteinExistence type="predicted"/>
<accession>A0ABT3GF24</accession>
<gene>
    <name evidence="1" type="ORF">OKA05_06605</name>
</gene>
<organism evidence="1 2">
    <name type="scientific">Luteolibacter arcticus</name>
    <dbReference type="NCBI Taxonomy" id="1581411"/>
    <lineage>
        <taxon>Bacteria</taxon>
        <taxon>Pseudomonadati</taxon>
        <taxon>Verrucomicrobiota</taxon>
        <taxon>Verrucomicrobiia</taxon>
        <taxon>Verrucomicrobiales</taxon>
        <taxon>Verrucomicrobiaceae</taxon>
        <taxon>Luteolibacter</taxon>
    </lineage>
</organism>
<dbReference type="EMBL" id="JAPDDT010000002">
    <property type="protein sequence ID" value="MCW1922216.1"/>
    <property type="molecule type" value="Genomic_DNA"/>
</dbReference>